<feature type="non-terminal residue" evidence="1">
    <location>
        <position position="1"/>
    </location>
</feature>
<keyword evidence="2" id="KW-1185">Reference proteome</keyword>
<evidence type="ECO:0000313" key="2">
    <source>
        <dbReference type="Proteomes" id="UP000805193"/>
    </source>
</evidence>
<protein>
    <submittedName>
        <fullName evidence="1">Uncharacterized protein</fullName>
    </submittedName>
</protein>
<evidence type="ECO:0000313" key="1">
    <source>
        <dbReference type="EMBL" id="KAG0427508.1"/>
    </source>
</evidence>
<comment type="caution">
    <text evidence="1">The sequence shown here is derived from an EMBL/GenBank/DDBJ whole genome shotgun (WGS) entry which is preliminary data.</text>
</comment>
<sequence>RQPPLAALDEKSQSEPRLEPSASALVEHGDSRRPSVSVNEGDLGSLPPVGEHPRKSLGSLDFGDSGPEKSDPLSAAPVPGDNVDIAKEFLEGIWGGSEESPPKSPLTLASLPEVSNEDIRLKPLESLSGVEEEEDEARLPLSSEPRRGLSEDQVRSPKKDKGDSVSPSTGEYTTETRTETVTGSTSETGETEEETDQNPPTPPPTQASVQRPESRPSSGGSDSRPSDTEGSSTDRTSESESTESLELGKEDMEAPLLPKKESDRKGAEVPKVGAASLGTKEIKQSESHAPPLSSSSTAKSSTTKTSSGAQIQPSAFSDTQTKRPLQKAAAEKKAIGEPGSKVAGNDPAQYARTNNEAHRDAETKKRKIPCILLVLNIIVAMVLILLYHLLLIRELERRAKEERPEAFIPATESVDDHVCRSVQCSAAGTHLFYVLNASANPCRSIYDYVCKSWIHLPPTSYRKVVLGAERLFVDKIVCERLRNRGEELNISGHF</sequence>
<proteinExistence type="predicted"/>
<gene>
    <name evidence="1" type="ORF">HPB47_025436</name>
</gene>
<accession>A0AC60Q3B1</accession>
<reference evidence="1 2" key="1">
    <citation type="journal article" date="2020" name="Cell">
        <title>Large-Scale Comparative Analyses of Tick Genomes Elucidate Their Genetic Diversity and Vector Capacities.</title>
        <authorList>
            <consortium name="Tick Genome and Microbiome Consortium (TIGMIC)"/>
            <person name="Jia N."/>
            <person name="Wang J."/>
            <person name="Shi W."/>
            <person name="Du L."/>
            <person name="Sun Y."/>
            <person name="Zhan W."/>
            <person name="Jiang J.F."/>
            <person name="Wang Q."/>
            <person name="Zhang B."/>
            <person name="Ji P."/>
            <person name="Bell-Sakyi L."/>
            <person name="Cui X.M."/>
            <person name="Yuan T.T."/>
            <person name="Jiang B.G."/>
            <person name="Yang W.F."/>
            <person name="Lam T.T."/>
            <person name="Chang Q.C."/>
            <person name="Ding S.J."/>
            <person name="Wang X.J."/>
            <person name="Zhu J.G."/>
            <person name="Ruan X.D."/>
            <person name="Zhao L."/>
            <person name="Wei J.T."/>
            <person name="Ye R.Z."/>
            <person name="Que T.C."/>
            <person name="Du C.H."/>
            <person name="Zhou Y.H."/>
            <person name="Cheng J.X."/>
            <person name="Dai P.F."/>
            <person name="Guo W.B."/>
            <person name="Han X.H."/>
            <person name="Huang E.J."/>
            <person name="Li L.F."/>
            <person name="Wei W."/>
            <person name="Gao Y.C."/>
            <person name="Liu J.Z."/>
            <person name="Shao H.Z."/>
            <person name="Wang X."/>
            <person name="Wang C.C."/>
            <person name="Yang T.C."/>
            <person name="Huo Q.B."/>
            <person name="Li W."/>
            <person name="Chen H.Y."/>
            <person name="Chen S.E."/>
            <person name="Zhou L.G."/>
            <person name="Ni X.B."/>
            <person name="Tian J.H."/>
            <person name="Sheng Y."/>
            <person name="Liu T."/>
            <person name="Pan Y.S."/>
            <person name="Xia L.Y."/>
            <person name="Li J."/>
            <person name="Zhao F."/>
            <person name="Cao W.C."/>
        </authorList>
    </citation>
    <scope>NUCLEOTIDE SEQUENCE [LARGE SCALE GENOMIC DNA]</scope>
    <source>
        <strain evidence="1">Iper-2018</strain>
    </source>
</reference>
<name>A0AC60Q3B1_IXOPE</name>
<dbReference type="EMBL" id="JABSTQ010009619">
    <property type="protein sequence ID" value="KAG0427508.1"/>
    <property type="molecule type" value="Genomic_DNA"/>
</dbReference>
<dbReference type="Proteomes" id="UP000805193">
    <property type="component" value="Unassembled WGS sequence"/>
</dbReference>
<organism evidence="1 2">
    <name type="scientific">Ixodes persulcatus</name>
    <name type="common">Taiga tick</name>
    <dbReference type="NCBI Taxonomy" id="34615"/>
    <lineage>
        <taxon>Eukaryota</taxon>
        <taxon>Metazoa</taxon>
        <taxon>Ecdysozoa</taxon>
        <taxon>Arthropoda</taxon>
        <taxon>Chelicerata</taxon>
        <taxon>Arachnida</taxon>
        <taxon>Acari</taxon>
        <taxon>Parasitiformes</taxon>
        <taxon>Ixodida</taxon>
        <taxon>Ixodoidea</taxon>
        <taxon>Ixodidae</taxon>
        <taxon>Ixodinae</taxon>
        <taxon>Ixodes</taxon>
    </lineage>
</organism>